<dbReference type="AlphaFoldDB" id="A0A3L6G228"/>
<sequence>NDDCGVVSTNHTEGRIRGSASASGEKFW</sequence>
<comment type="caution">
    <text evidence="2">The sequence shown here is derived from an EMBL/GenBank/DDBJ whole genome shotgun (WGS) entry which is preliminary data.</text>
</comment>
<evidence type="ECO:0000256" key="1">
    <source>
        <dbReference type="SAM" id="MobiDB-lite"/>
    </source>
</evidence>
<proteinExistence type="predicted"/>
<feature type="region of interest" description="Disordered" evidence="1">
    <location>
        <begin position="1"/>
        <end position="28"/>
    </location>
</feature>
<evidence type="ECO:0000313" key="3">
    <source>
        <dbReference type="Proteomes" id="UP000251960"/>
    </source>
</evidence>
<organism evidence="2 3">
    <name type="scientific">Zea mays</name>
    <name type="common">Maize</name>
    <dbReference type="NCBI Taxonomy" id="4577"/>
    <lineage>
        <taxon>Eukaryota</taxon>
        <taxon>Viridiplantae</taxon>
        <taxon>Streptophyta</taxon>
        <taxon>Embryophyta</taxon>
        <taxon>Tracheophyta</taxon>
        <taxon>Spermatophyta</taxon>
        <taxon>Magnoliopsida</taxon>
        <taxon>Liliopsida</taxon>
        <taxon>Poales</taxon>
        <taxon>Poaceae</taxon>
        <taxon>PACMAD clade</taxon>
        <taxon>Panicoideae</taxon>
        <taxon>Andropogonodae</taxon>
        <taxon>Andropogoneae</taxon>
        <taxon>Tripsacinae</taxon>
        <taxon>Zea</taxon>
    </lineage>
</organism>
<dbReference type="EMBL" id="NCVQ01000003">
    <property type="protein sequence ID" value="PWZ41137.1"/>
    <property type="molecule type" value="Genomic_DNA"/>
</dbReference>
<evidence type="ECO:0000313" key="2">
    <source>
        <dbReference type="EMBL" id="PWZ41137.1"/>
    </source>
</evidence>
<name>A0A3L6G228_MAIZE</name>
<protein>
    <submittedName>
        <fullName evidence="2">Uncharacterized protein</fullName>
    </submittedName>
</protein>
<reference evidence="2 3" key="1">
    <citation type="journal article" date="2018" name="Nat. Genet.">
        <title>Extensive intraspecific gene order and gene structural variations between Mo17 and other maize genomes.</title>
        <authorList>
            <person name="Sun S."/>
            <person name="Zhou Y."/>
            <person name="Chen J."/>
            <person name="Shi J."/>
            <person name="Zhao H."/>
            <person name="Zhao H."/>
            <person name="Song W."/>
            <person name="Zhang M."/>
            <person name="Cui Y."/>
            <person name="Dong X."/>
            <person name="Liu H."/>
            <person name="Ma X."/>
            <person name="Jiao Y."/>
            <person name="Wang B."/>
            <person name="Wei X."/>
            <person name="Stein J.C."/>
            <person name="Glaubitz J.C."/>
            <person name="Lu F."/>
            <person name="Yu G."/>
            <person name="Liang C."/>
            <person name="Fengler K."/>
            <person name="Li B."/>
            <person name="Rafalski A."/>
            <person name="Schnable P.S."/>
            <person name="Ware D.H."/>
            <person name="Buckler E.S."/>
            <person name="Lai J."/>
        </authorList>
    </citation>
    <scope>NUCLEOTIDE SEQUENCE [LARGE SCALE GENOMIC DNA]</scope>
    <source>
        <strain evidence="3">cv. Missouri 17</strain>
        <tissue evidence="2">Seedling</tissue>
    </source>
</reference>
<dbReference type="Proteomes" id="UP000251960">
    <property type="component" value="Chromosome 2"/>
</dbReference>
<gene>
    <name evidence="2" type="ORF">Zm00014a_010860</name>
</gene>
<feature type="non-terminal residue" evidence="2">
    <location>
        <position position="1"/>
    </location>
</feature>
<accession>A0A3L6G228</accession>